<dbReference type="InterPro" id="IPR052998">
    <property type="entry name" value="Hetero-Diels-Alderase-like"/>
</dbReference>
<name>A0A7H8QRP5_TALRU</name>
<gene>
    <name evidence="2" type="ORF">TRUGW13939_03756</name>
</gene>
<dbReference type="GeneID" id="55991259"/>
<organism evidence="2 3">
    <name type="scientific">Talaromyces rugulosus</name>
    <name type="common">Penicillium rugulosum</name>
    <dbReference type="NCBI Taxonomy" id="121627"/>
    <lineage>
        <taxon>Eukaryota</taxon>
        <taxon>Fungi</taxon>
        <taxon>Dikarya</taxon>
        <taxon>Ascomycota</taxon>
        <taxon>Pezizomycotina</taxon>
        <taxon>Eurotiomycetes</taxon>
        <taxon>Eurotiomycetidae</taxon>
        <taxon>Eurotiales</taxon>
        <taxon>Trichocomaceae</taxon>
        <taxon>Talaromyces</taxon>
        <taxon>Talaromyces sect. Islandici</taxon>
    </lineage>
</organism>
<dbReference type="RefSeq" id="XP_035342828.1">
    <property type="nucleotide sequence ID" value="XM_035486935.1"/>
</dbReference>
<dbReference type="EMBL" id="CP055899">
    <property type="protein sequence ID" value="QKX56650.1"/>
    <property type="molecule type" value="Genomic_DNA"/>
</dbReference>
<evidence type="ECO:0000313" key="2">
    <source>
        <dbReference type="EMBL" id="QKX56650.1"/>
    </source>
</evidence>
<dbReference type="PANTHER" id="PTHR42060">
    <property type="entry name" value="NHL REPEAT-CONTAINING PROTEIN-RELATED"/>
    <property type="match status" value="1"/>
</dbReference>
<dbReference type="SUPFAM" id="SSF63829">
    <property type="entry name" value="Calcium-dependent phosphotriesterase"/>
    <property type="match status" value="1"/>
</dbReference>
<dbReference type="KEGG" id="trg:TRUGW13939_03756"/>
<dbReference type="Gene3D" id="2.120.10.30">
    <property type="entry name" value="TolB, C-terminal domain"/>
    <property type="match status" value="1"/>
</dbReference>
<keyword evidence="3" id="KW-1185">Reference proteome</keyword>
<reference evidence="3" key="1">
    <citation type="submission" date="2020-06" db="EMBL/GenBank/DDBJ databases">
        <title>A chromosome-scale genome assembly of Talaromyces rugulosus W13939.</title>
        <authorList>
            <person name="Wang B."/>
            <person name="Guo L."/>
            <person name="Ye K."/>
            <person name="Wang L."/>
        </authorList>
    </citation>
    <scope>NUCLEOTIDE SEQUENCE [LARGE SCALE GENOMIC DNA]</scope>
    <source>
        <strain evidence="3">W13939</strain>
    </source>
</reference>
<accession>A0A7H8QRP5</accession>
<keyword evidence="1" id="KW-0732">Signal</keyword>
<feature type="signal peptide" evidence="1">
    <location>
        <begin position="1"/>
        <end position="24"/>
    </location>
</feature>
<evidence type="ECO:0000313" key="3">
    <source>
        <dbReference type="Proteomes" id="UP000509510"/>
    </source>
</evidence>
<sequence length="365" mass="38671">MRGFSSYLPLWVTLLATLCQCYVAHPPLSSLSDTSSTSIIKANTKTLWQAPTTPTWIENLAIRSSTRTIIFSLITTPEIYQLDEEQNASLLFQFPNVTSALGIVEIARDVFAVVVGNFSTATASGTLGTYSLWKVELFDDDDETSEDRVVASKITDIPEASFLNGITLLHPIKEGKDKLATVLISDSTLGAVFKVNTNCGTYEQVFDGVSEMLPPKNASIPIGINGLAVHKGSLYWTNTEREAIFSIPIDPLTGFARPNATVRTVASKIGIAVDDFAFDGDDNLWTAGGNTVAMLPAAGDASKTGIKPVIVVGSESSLTVAGSTSVRFADASLLYVTTDGGMAAPVNGSVVEAGKIVAVDLASSF</sequence>
<evidence type="ECO:0000256" key="1">
    <source>
        <dbReference type="SAM" id="SignalP"/>
    </source>
</evidence>
<dbReference type="InterPro" id="IPR011042">
    <property type="entry name" value="6-blade_b-propeller_TolB-like"/>
</dbReference>
<dbReference type="OrthoDB" id="9977941at2759"/>
<dbReference type="PANTHER" id="PTHR42060:SF1">
    <property type="entry name" value="NHL REPEAT-CONTAINING PROTEIN"/>
    <property type="match status" value="1"/>
</dbReference>
<feature type="chain" id="PRO_5028875966" description="SMP-30/Gluconolactonase/LRE-like region domain-containing protein" evidence="1">
    <location>
        <begin position="25"/>
        <end position="365"/>
    </location>
</feature>
<evidence type="ECO:0008006" key="4">
    <source>
        <dbReference type="Google" id="ProtNLM"/>
    </source>
</evidence>
<protein>
    <recommendedName>
        <fullName evidence="4">SMP-30/Gluconolactonase/LRE-like region domain-containing protein</fullName>
    </recommendedName>
</protein>
<proteinExistence type="predicted"/>
<dbReference type="Proteomes" id="UP000509510">
    <property type="component" value="Chromosome II"/>
</dbReference>
<dbReference type="AlphaFoldDB" id="A0A7H8QRP5"/>